<dbReference type="PATRIC" id="fig|933944.5.peg.252"/>
<reference evidence="10 11" key="1">
    <citation type="journal article" date="2016" name="Front. Microbiol.">
        <title>Comparative Genomics Analysis of Streptomyces Species Reveals Their Adaptation to the Marine Environment and Their Diversity at the Genomic Level.</title>
        <authorList>
            <person name="Tian X."/>
            <person name="Zhang Z."/>
            <person name="Yang T."/>
            <person name="Chen M."/>
            <person name="Li J."/>
            <person name="Chen F."/>
            <person name="Yang J."/>
            <person name="Li W."/>
            <person name="Zhang B."/>
            <person name="Zhang Z."/>
            <person name="Wu J."/>
            <person name="Zhang C."/>
            <person name="Long L."/>
            <person name="Xiao J."/>
        </authorList>
    </citation>
    <scope>NUCLEOTIDE SEQUENCE [LARGE SCALE GENOMIC DNA]</scope>
    <source>
        <strain evidence="10 11">SCSIO 10390</strain>
    </source>
</reference>
<feature type="transmembrane region" description="Helical" evidence="8">
    <location>
        <begin position="163"/>
        <end position="185"/>
    </location>
</feature>
<dbReference type="AlphaFoldDB" id="A0A1E7JNZ5"/>
<protein>
    <recommendedName>
        <fullName evidence="9">Phosphatidic acid phosphatase type 2/haloperoxidase domain-containing protein</fullName>
    </recommendedName>
</protein>
<evidence type="ECO:0000256" key="8">
    <source>
        <dbReference type="SAM" id="Phobius"/>
    </source>
</evidence>
<dbReference type="GO" id="GO:0005886">
    <property type="term" value="C:plasma membrane"/>
    <property type="evidence" value="ECO:0007669"/>
    <property type="project" value="UniProtKB-SubCell"/>
</dbReference>
<keyword evidence="3 8" id="KW-0812">Transmembrane</keyword>
<dbReference type="PANTHER" id="PTHR14969">
    <property type="entry name" value="SPHINGOSINE-1-PHOSPHATE PHOSPHOHYDROLASE"/>
    <property type="match status" value="1"/>
</dbReference>
<feature type="region of interest" description="Disordered" evidence="7">
    <location>
        <begin position="205"/>
        <end position="253"/>
    </location>
</feature>
<comment type="subcellular location">
    <subcellularLocation>
        <location evidence="1">Cell membrane</location>
        <topology evidence="1">Multi-pass membrane protein</topology>
    </subcellularLocation>
</comment>
<dbReference type="OrthoDB" id="5289372at2"/>
<name>A0A1E7JNZ5_9ACTN</name>
<dbReference type="InterPro" id="IPR000326">
    <property type="entry name" value="PAP2/HPO"/>
</dbReference>
<dbReference type="InterPro" id="IPR036938">
    <property type="entry name" value="PAP2/HPO_sf"/>
</dbReference>
<feature type="transmembrane region" description="Helical" evidence="8">
    <location>
        <begin position="33"/>
        <end position="51"/>
    </location>
</feature>
<dbReference type="EMBL" id="LJGT01000038">
    <property type="protein sequence ID" value="OEU89999.1"/>
    <property type="molecule type" value="Genomic_DNA"/>
</dbReference>
<evidence type="ECO:0000256" key="7">
    <source>
        <dbReference type="SAM" id="MobiDB-lite"/>
    </source>
</evidence>
<accession>A0A1E7JNZ5</accession>
<evidence type="ECO:0000313" key="10">
    <source>
        <dbReference type="EMBL" id="OEU89999.1"/>
    </source>
</evidence>
<sequence length="253" mass="27085">MAVWDDPDVDLLYEINGLAESAPTWADRTMQYVGEYGIVAGLVLLGLLAWWRVVRRKETREEAVTASAGLMWAPAAAAIAVLVNIPIRAIVERPRPFTEHKGLEVLIQGKGDYSFVSDHATLAMALAVGIFMVHRRYGLLGIVLAVLAGVSRVYMGVHYPTDVIGGLALGAAVALLLAPVAMWALTPLMRSLANSPRTGAVVWAGPARRVGREERGDAASQPREEAGAQASDGSRAHAPASEQDDRDDRDLAA</sequence>
<dbReference type="PANTHER" id="PTHR14969:SF62">
    <property type="entry name" value="DECAPRENYLPHOSPHORYL-5-PHOSPHORIBOSE PHOSPHATASE RV3807C-RELATED"/>
    <property type="match status" value="1"/>
</dbReference>
<evidence type="ECO:0000256" key="1">
    <source>
        <dbReference type="ARBA" id="ARBA00004651"/>
    </source>
</evidence>
<organism evidence="10 11">
    <name type="scientific">Streptomyces abyssalis</name>
    <dbReference type="NCBI Taxonomy" id="933944"/>
    <lineage>
        <taxon>Bacteria</taxon>
        <taxon>Bacillati</taxon>
        <taxon>Actinomycetota</taxon>
        <taxon>Actinomycetes</taxon>
        <taxon>Kitasatosporales</taxon>
        <taxon>Streptomycetaceae</taxon>
        <taxon>Streptomyces</taxon>
    </lineage>
</organism>
<dbReference type="Gene3D" id="1.20.144.10">
    <property type="entry name" value="Phosphatidic acid phosphatase type 2/haloperoxidase"/>
    <property type="match status" value="1"/>
</dbReference>
<keyword evidence="6 8" id="KW-0472">Membrane</keyword>
<evidence type="ECO:0000256" key="6">
    <source>
        <dbReference type="ARBA" id="ARBA00023136"/>
    </source>
</evidence>
<dbReference type="SMART" id="SM00014">
    <property type="entry name" value="acidPPc"/>
    <property type="match status" value="1"/>
</dbReference>
<dbReference type="Pfam" id="PF01569">
    <property type="entry name" value="PAP2"/>
    <property type="match status" value="1"/>
</dbReference>
<keyword evidence="2" id="KW-1003">Cell membrane</keyword>
<evidence type="ECO:0000256" key="2">
    <source>
        <dbReference type="ARBA" id="ARBA00022475"/>
    </source>
</evidence>
<feature type="domain" description="Phosphatidic acid phosphatase type 2/haloperoxidase" evidence="9">
    <location>
        <begin position="67"/>
        <end position="178"/>
    </location>
</feature>
<evidence type="ECO:0000256" key="5">
    <source>
        <dbReference type="ARBA" id="ARBA00022989"/>
    </source>
</evidence>
<dbReference type="Proteomes" id="UP000176087">
    <property type="component" value="Unassembled WGS sequence"/>
</dbReference>
<evidence type="ECO:0000259" key="9">
    <source>
        <dbReference type="SMART" id="SM00014"/>
    </source>
</evidence>
<feature type="compositionally biased region" description="Basic and acidic residues" evidence="7">
    <location>
        <begin position="210"/>
        <end position="226"/>
    </location>
</feature>
<keyword evidence="4" id="KW-0378">Hydrolase</keyword>
<keyword evidence="11" id="KW-1185">Reference proteome</keyword>
<dbReference type="STRING" id="933944.AN215_10275"/>
<dbReference type="GO" id="GO:0016787">
    <property type="term" value="F:hydrolase activity"/>
    <property type="evidence" value="ECO:0007669"/>
    <property type="project" value="UniProtKB-KW"/>
</dbReference>
<feature type="transmembrane region" description="Helical" evidence="8">
    <location>
        <begin position="63"/>
        <end position="87"/>
    </location>
</feature>
<proteinExistence type="predicted"/>
<evidence type="ECO:0000256" key="3">
    <source>
        <dbReference type="ARBA" id="ARBA00022692"/>
    </source>
</evidence>
<comment type="caution">
    <text evidence="10">The sequence shown here is derived from an EMBL/GenBank/DDBJ whole genome shotgun (WGS) entry which is preliminary data.</text>
</comment>
<evidence type="ECO:0000256" key="4">
    <source>
        <dbReference type="ARBA" id="ARBA00022801"/>
    </source>
</evidence>
<evidence type="ECO:0000313" key="11">
    <source>
        <dbReference type="Proteomes" id="UP000176087"/>
    </source>
</evidence>
<dbReference type="SUPFAM" id="SSF48317">
    <property type="entry name" value="Acid phosphatase/Vanadium-dependent haloperoxidase"/>
    <property type="match status" value="1"/>
</dbReference>
<dbReference type="RefSeq" id="WP_070012917.1">
    <property type="nucleotide sequence ID" value="NZ_LJGS01000044.1"/>
</dbReference>
<keyword evidence="5 8" id="KW-1133">Transmembrane helix</keyword>
<feature type="transmembrane region" description="Helical" evidence="8">
    <location>
        <begin position="139"/>
        <end position="157"/>
    </location>
</feature>
<gene>
    <name evidence="10" type="ORF">AN215_10275</name>
</gene>